<keyword evidence="2" id="KW-0540">Nuclease</keyword>
<dbReference type="SMART" id="SM00479">
    <property type="entry name" value="EXOIII"/>
    <property type="match status" value="1"/>
</dbReference>
<feature type="domain" description="Exonuclease" evidence="1">
    <location>
        <begin position="17"/>
        <end position="179"/>
    </location>
</feature>
<dbReference type="Gene3D" id="3.30.420.10">
    <property type="entry name" value="Ribonuclease H-like superfamily/Ribonuclease H"/>
    <property type="match status" value="1"/>
</dbReference>
<dbReference type="AlphaFoldDB" id="A0A9D1TNV2"/>
<dbReference type="InterPro" id="IPR012337">
    <property type="entry name" value="RNaseH-like_sf"/>
</dbReference>
<proteinExistence type="predicted"/>
<dbReference type="PANTHER" id="PTHR30231">
    <property type="entry name" value="DNA POLYMERASE III SUBUNIT EPSILON"/>
    <property type="match status" value="1"/>
</dbReference>
<dbReference type="Pfam" id="PF00929">
    <property type="entry name" value="RNase_T"/>
    <property type="match status" value="1"/>
</dbReference>
<dbReference type="InterPro" id="IPR036397">
    <property type="entry name" value="RNaseH_sf"/>
</dbReference>
<evidence type="ECO:0000313" key="3">
    <source>
        <dbReference type="Proteomes" id="UP000886752"/>
    </source>
</evidence>
<name>A0A9D1TNV2_9BACT</name>
<dbReference type="CDD" id="cd06130">
    <property type="entry name" value="DNA_pol_III_epsilon_like"/>
    <property type="match status" value="1"/>
</dbReference>
<dbReference type="InterPro" id="IPR013520">
    <property type="entry name" value="Ribonucl_H"/>
</dbReference>
<dbReference type="SUPFAM" id="SSF53098">
    <property type="entry name" value="Ribonuclease H-like"/>
    <property type="match status" value="1"/>
</dbReference>
<keyword evidence="2" id="KW-0378">Hydrolase</keyword>
<keyword evidence="2" id="KW-0269">Exonuclease</keyword>
<gene>
    <name evidence="2" type="ORF">H9894_02295</name>
</gene>
<dbReference type="EMBL" id="DXHV01000027">
    <property type="protein sequence ID" value="HIW00005.1"/>
    <property type="molecule type" value="Genomic_DNA"/>
</dbReference>
<dbReference type="Proteomes" id="UP000886752">
    <property type="component" value="Unassembled WGS sequence"/>
</dbReference>
<comment type="caution">
    <text evidence="2">The sequence shown here is derived from an EMBL/GenBank/DDBJ whole genome shotgun (WGS) entry which is preliminary data.</text>
</comment>
<evidence type="ECO:0000313" key="2">
    <source>
        <dbReference type="EMBL" id="HIW00005.1"/>
    </source>
</evidence>
<protein>
    <submittedName>
        <fullName evidence="2">3'-5' exonuclease</fullName>
    </submittedName>
</protein>
<dbReference type="GO" id="GO:0005829">
    <property type="term" value="C:cytosol"/>
    <property type="evidence" value="ECO:0007669"/>
    <property type="project" value="TreeGrafter"/>
</dbReference>
<reference evidence="2" key="2">
    <citation type="submission" date="2021-04" db="EMBL/GenBank/DDBJ databases">
        <authorList>
            <person name="Gilroy R."/>
        </authorList>
    </citation>
    <scope>NUCLEOTIDE SEQUENCE</scope>
    <source>
        <strain evidence="2">ChiHecec2B26-446</strain>
    </source>
</reference>
<sequence length="212" mass="23272">MHGRRQVDAVRSLIVSIFVAIDFETSGKEANAACSVGMVRIENGRLTRTFSSLIRPPSSRVLFSWVHGLTWADLCRAPTFTELWPQMEAFFAGAQGFVAHNAPFDRSVFNGCCTSFLLPNPELPFYCTLKGARAALKLPSKTLDALCAHYQIPLNHHEALSDALACARIFVLLQQQGLDVERMRLNPPGAACKRRTGPGKTLAATPLQKLCS</sequence>
<dbReference type="PANTHER" id="PTHR30231:SF42">
    <property type="entry name" value="EXONUCLEASE"/>
    <property type="match status" value="1"/>
</dbReference>
<dbReference type="GO" id="GO:0008408">
    <property type="term" value="F:3'-5' exonuclease activity"/>
    <property type="evidence" value="ECO:0007669"/>
    <property type="project" value="TreeGrafter"/>
</dbReference>
<reference evidence="2" key="1">
    <citation type="journal article" date="2021" name="PeerJ">
        <title>Extensive microbial diversity within the chicken gut microbiome revealed by metagenomics and culture.</title>
        <authorList>
            <person name="Gilroy R."/>
            <person name="Ravi A."/>
            <person name="Getino M."/>
            <person name="Pursley I."/>
            <person name="Horton D.L."/>
            <person name="Alikhan N.F."/>
            <person name="Baker D."/>
            <person name="Gharbi K."/>
            <person name="Hall N."/>
            <person name="Watson M."/>
            <person name="Adriaenssens E.M."/>
            <person name="Foster-Nyarko E."/>
            <person name="Jarju S."/>
            <person name="Secka A."/>
            <person name="Antonio M."/>
            <person name="Oren A."/>
            <person name="Chaudhuri R.R."/>
            <person name="La Ragione R."/>
            <person name="Hildebrand F."/>
            <person name="Pallen M.J."/>
        </authorList>
    </citation>
    <scope>NUCLEOTIDE SEQUENCE</scope>
    <source>
        <strain evidence="2">ChiHecec2B26-446</strain>
    </source>
</reference>
<evidence type="ECO:0000259" key="1">
    <source>
        <dbReference type="SMART" id="SM00479"/>
    </source>
</evidence>
<organism evidence="2 3">
    <name type="scientific">Candidatus Desulfovibrio intestinipullorum</name>
    <dbReference type="NCBI Taxonomy" id="2838536"/>
    <lineage>
        <taxon>Bacteria</taxon>
        <taxon>Pseudomonadati</taxon>
        <taxon>Thermodesulfobacteriota</taxon>
        <taxon>Desulfovibrionia</taxon>
        <taxon>Desulfovibrionales</taxon>
        <taxon>Desulfovibrionaceae</taxon>
        <taxon>Desulfovibrio</taxon>
    </lineage>
</organism>
<dbReference type="GO" id="GO:0003676">
    <property type="term" value="F:nucleic acid binding"/>
    <property type="evidence" value="ECO:0007669"/>
    <property type="project" value="InterPro"/>
</dbReference>
<dbReference type="GO" id="GO:0006259">
    <property type="term" value="P:DNA metabolic process"/>
    <property type="evidence" value="ECO:0007669"/>
    <property type="project" value="UniProtKB-ARBA"/>
</dbReference>
<accession>A0A9D1TNV2</accession>